<evidence type="ECO:0000313" key="4">
    <source>
        <dbReference type="Proteomes" id="UP000539957"/>
    </source>
</evidence>
<keyword evidence="2" id="KW-1133">Transmembrane helix</keyword>
<evidence type="ECO:0000256" key="1">
    <source>
        <dbReference type="SAM" id="MobiDB-lite"/>
    </source>
</evidence>
<feature type="transmembrane region" description="Helical" evidence="2">
    <location>
        <begin position="29"/>
        <end position="46"/>
    </location>
</feature>
<feature type="transmembrane region" description="Helical" evidence="2">
    <location>
        <begin position="77"/>
        <end position="99"/>
    </location>
</feature>
<proteinExistence type="predicted"/>
<keyword evidence="2" id="KW-0472">Membrane</keyword>
<dbReference type="RefSeq" id="WP_311769876.1">
    <property type="nucleotide sequence ID" value="NZ_JACHKY010000001.1"/>
</dbReference>
<accession>A0A7W7IL71</accession>
<organism evidence="3 4">
    <name type="scientific">Brevundimonas bullata</name>
    <dbReference type="NCBI Taxonomy" id="13160"/>
    <lineage>
        <taxon>Bacteria</taxon>
        <taxon>Pseudomonadati</taxon>
        <taxon>Pseudomonadota</taxon>
        <taxon>Alphaproteobacteria</taxon>
        <taxon>Caulobacterales</taxon>
        <taxon>Caulobacteraceae</taxon>
        <taxon>Brevundimonas</taxon>
    </lineage>
</organism>
<dbReference type="Proteomes" id="UP000539957">
    <property type="component" value="Unassembled WGS sequence"/>
</dbReference>
<keyword evidence="2" id="KW-0812">Transmembrane</keyword>
<name>A0A7W7IL71_9CAUL</name>
<dbReference type="EMBL" id="JACHKY010000001">
    <property type="protein sequence ID" value="MBB4796388.1"/>
    <property type="molecule type" value="Genomic_DNA"/>
</dbReference>
<dbReference type="AlphaFoldDB" id="A0A7W7IL71"/>
<reference evidence="3 4" key="1">
    <citation type="submission" date="2020-08" db="EMBL/GenBank/DDBJ databases">
        <title>Functional genomics of gut bacteria from endangered species of beetles.</title>
        <authorList>
            <person name="Carlos-Shanley C."/>
        </authorList>
    </citation>
    <scope>NUCLEOTIDE SEQUENCE [LARGE SCALE GENOMIC DNA]</scope>
    <source>
        <strain evidence="3 4">S00123</strain>
    </source>
</reference>
<protein>
    <submittedName>
        <fullName evidence="3">Putative membrane protein</fullName>
    </submittedName>
</protein>
<feature type="transmembrane region" description="Helical" evidence="2">
    <location>
        <begin position="6"/>
        <end position="22"/>
    </location>
</feature>
<feature type="region of interest" description="Disordered" evidence="1">
    <location>
        <begin position="139"/>
        <end position="158"/>
    </location>
</feature>
<comment type="caution">
    <text evidence="3">The sequence shown here is derived from an EMBL/GenBank/DDBJ whole genome shotgun (WGS) entry which is preliminary data.</text>
</comment>
<keyword evidence="4" id="KW-1185">Reference proteome</keyword>
<feature type="transmembrane region" description="Helical" evidence="2">
    <location>
        <begin position="105"/>
        <end position="127"/>
    </location>
</feature>
<feature type="transmembrane region" description="Helical" evidence="2">
    <location>
        <begin position="52"/>
        <end position="70"/>
    </location>
</feature>
<gene>
    <name evidence="3" type="ORF">HNP32_000102</name>
</gene>
<evidence type="ECO:0000313" key="3">
    <source>
        <dbReference type="EMBL" id="MBB4796388.1"/>
    </source>
</evidence>
<sequence length="158" mass="17553">MHPFHIVMLCANLLGLGLILWRGEWIDRAATLALVAVVAMTGVLQLLNVPGLFGWVAVLDVLLFFTLWALAERGERWWIVALTGFQLIAVIAHLAPFFAWERLQWAVITVNWGVWLLDSLCVFVGVWEASAARRFAREGRDGSSMDHGRGARAAASVE</sequence>
<evidence type="ECO:0000256" key="2">
    <source>
        <dbReference type="SAM" id="Phobius"/>
    </source>
</evidence>
<feature type="compositionally biased region" description="Basic and acidic residues" evidence="1">
    <location>
        <begin position="139"/>
        <end position="149"/>
    </location>
</feature>